<dbReference type="EMBL" id="JAFLND010000002">
    <property type="protein sequence ID" value="MBO0330512.1"/>
    <property type="molecule type" value="Genomic_DNA"/>
</dbReference>
<proteinExistence type="predicted"/>
<keyword evidence="2" id="KW-1185">Reference proteome</keyword>
<sequence>MPPIPVLSTFTDFLNQSSPAPLQITFANLSIRNHQNGQFLNQVQRQHGRIALHKTLHQGVAELTVLDHLVFSFSFQFRMPHVGECQHISMRSLPRPLSHGKLYVDGEQLQLSFTIDAPDPLHCVAVTHVYQEICKLEQC</sequence>
<dbReference type="RefSeq" id="WP_207070958.1">
    <property type="nucleotide sequence ID" value="NZ_JAFLND010000002.1"/>
</dbReference>
<organism evidence="1 2">
    <name type="scientific">[Muricauda] lutisoli</name>
    <dbReference type="NCBI Taxonomy" id="2816035"/>
    <lineage>
        <taxon>Bacteria</taxon>
        <taxon>Pseudomonadati</taxon>
        <taxon>Bacteroidota</taxon>
        <taxon>Flavobacteriia</taxon>
        <taxon>Flavobacteriales</taxon>
        <taxon>Flavobacteriaceae</taxon>
        <taxon>Allomuricauda</taxon>
    </lineage>
</organism>
<gene>
    <name evidence="1" type="ORF">J0X13_08120</name>
</gene>
<reference evidence="1 2" key="1">
    <citation type="submission" date="2021-03" db="EMBL/GenBank/DDBJ databases">
        <title>Muricauda sp. CAU 1631 isolated from Incheon.</title>
        <authorList>
            <person name="Kim W."/>
        </authorList>
    </citation>
    <scope>NUCLEOTIDE SEQUENCE [LARGE SCALE GENOMIC DNA]</scope>
    <source>
        <strain evidence="1 2">CAU 1631</strain>
    </source>
</reference>
<accession>A0ABS3EWJ5</accession>
<evidence type="ECO:0000313" key="2">
    <source>
        <dbReference type="Proteomes" id="UP000664163"/>
    </source>
</evidence>
<dbReference type="Proteomes" id="UP000664163">
    <property type="component" value="Unassembled WGS sequence"/>
</dbReference>
<comment type="caution">
    <text evidence="1">The sequence shown here is derived from an EMBL/GenBank/DDBJ whole genome shotgun (WGS) entry which is preliminary data.</text>
</comment>
<evidence type="ECO:0000313" key="1">
    <source>
        <dbReference type="EMBL" id="MBO0330512.1"/>
    </source>
</evidence>
<protein>
    <submittedName>
        <fullName evidence="1">Uncharacterized protein</fullName>
    </submittedName>
</protein>
<name>A0ABS3EWJ5_9FLAO</name>